<dbReference type="RefSeq" id="WP_038699553.1">
    <property type="nucleotide sequence ID" value="NZ_CP009286.1"/>
</dbReference>
<gene>
    <name evidence="1" type="ORF">PSTEL_25910</name>
</gene>
<sequence length="102" mass="11935">MELQDAAEQVSRVTRSYCSKIDVEPSNEWFLLKIQEELGELVQCYLELNHKSRARGKTETELRDNFEAELADVLGLVLSMGKHNDMDMDQAIYNKWLKWLND</sequence>
<dbReference type="AlphaFoldDB" id="A0A089NB06"/>
<dbReference type="OrthoDB" id="2418132at2"/>
<evidence type="ECO:0008006" key="3">
    <source>
        <dbReference type="Google" id="ProtNLM"/>
    </source>
</evidence>
<protein>
    <recommendedName>
        <fullName evidence="3">Pyrophosphatase</fullName>
    </recommendedName>
</protein>
<name>A0A089NB06_9BACL</name>
<organism evidence="1 2">
    <name type="scientific">Paenibacillus stellifer</name>
    <dbReference type="NCBI Taxonomy" id="169760"/>
    <lineage>
        <taxon>Bacteria</taxon>
        <taxon>Bacillati</taxon>
        <taxon>Bacillota</taxon>
        <taxon>Bacilli</taxon>
        <taxon>Bacillales</taxon>
        <taxon>Paenibacillaceae</taxon>
        <taxon>Paenibacillus</taxon>
    </lineage>
</organism>
<dbReference type="KEGG" id="pste:PSTEL_25910"/>
<dbReference type="Gene3D" id="1.10.287.1080">
    <property type="entry name" value="MazG-like"/>
    <property type="match status" value="1"/>
</dbReference>
<evidence type="ECO:0000313" key="2">
    <source>
        <dbReference type="Proteomes" id="UP000029507"/>
    </source>
</evidence>
<dbReference type="Proteomes" id="UP000029507">
    <property type="component" value="Chromosome"/>
</dbReference>
<keyword evidence="2" id="KW-1185">Reference proteome</keyword>
<dbReference type="SUPFAM" id="SSF101386">
    <property type="entry name" value="all-alpha NTP pyrophosphatases"/>
    <property type="match status" value="1"/>
</dbReference>
<reference evidence="1 2" key="1">
    <citation type="submission" date="2014-08" db="EMBL/GenBank/DDBJ databases">
        <title>Comparative genomics of the Paenibacillus odorifer group.</title>
        <authorList>
            <person name="den Bakker H.C."/>
            <person name="Tsai Y.-C."/>
            <person name="Martin N."/>
            <person name="Korlach J."/>
            <person name="Wiedmann M."/>
        </authorList>
    </citation>
    <scope>NUCLEOTIDE SEQUENCE [LARGE SCALE GENOMIC DNA]</scope>
    <source>
        <strain evidence="1 2">DSM 14472</strain>
    </source>
</reference>
<dbReference type="STRING" id="169760.PSTEL_25910"/>
<evidence type="ECO:0000313" key="1">
    <source>
        <dbReference type="EMBL" id="AIQ66039.1"/>
    </source>
</evidence>
<proteinExistence type="predicted"/>
<dbReference type="EMBL" id="CP009286">
    <property type="protein sequence ID" value="AIQ66039.1"/>
    <property type="molecule type" value="Genomic_DNA"/>
</dbReference>
<dbReference type="HOGENOM" id="CLU_162708_0_0_9"/>
<accession>A0A089NB06</accession>